<organism evidence="2 3">
    <name type="scientific">Ascoidea rubescens DSM 1968</name>
    <dbReference type="NCBI Taxonomy" id="1344418"/>
    <lineage>
        <taxon>Eukaryota</taxon>
        <taxon>Fungi</taxon>
        <taxon>Dikarya</taxon>
        <taxon>Ascomycota</taxon>
        <taxon>Saccharomycotina</taxon>
        <taxon>Saccharomycetes</taxon>
        <taxon>Ascoideaceae</taxon>
        <taxon>Ascoidea</taxon>
    </lineage>
</organism>
<dbReference type="RefSeq" id="XP_020046675.1">
    <property type="nucleotide sequence ID" value="XM_020194913.1"/>
</dbReference>
<evidence type="ECO:0000313" key="3">
    <source>
        <dbReference type="Proteomes" id="UP000095038"/>
    </source>
</evidence>
<gene>
    <name evidence="2" type="ORF">ASCRUDRAFT_8606</name>
</gene>
<dbReference type="EMBL" id="KV454482">
    <property type="protein sequence ID" value="ODV60368.1"/>
    <property type="molecule type" value="Genomic_DNA"/>
</dbReference>
<dbReference type="OrthoDB" id="5328412at2759"/>
<accession>A0A1D2VFB0</accession>
<dbReference type="GeneID" id="30968549"/>
<feature type="compositionally biased region" description="Polar residues" evidence="1">
    <location>
        <begin position="1"/>
        <end position="17"/>
    </location>
</feature>
<dbReference type="Proteomes" id="UP000095038">
    <property type="component" value="Unassembled WGS sequence"/>
</dbReference>
<feature type="region of interest" description="Disordered" evidence="1">
    <location>
        <begin position="1"/>
        <end position="26"/>
    </location>
</feature>
<dbReference type="InParanoid" id="A0A1D2VFB0"/>
<reference evidence="3" key="1">
    <citation type="submission" date="2016-05" db="EMBL/GenBank/DDBJ databases">
        <title>Comparative genomics of biotechnologically important yeasts.</title>
        <authorList>
            <consortium name="DOE Joint Genome Institute"/>
            <person name="Riley R."/>
            <person name="Haridas S."/>
            <person name="Wolfe K.H."/>
            <person name="Lopes M.R."/>
            <person name="Hittinger C.T."/>
            <person name="Goker M."/>
            <person name="Salamov A."/>
            <person name="Wisecaver J."/>
            <person name="Long T.M."/>
            <person name="Aerts A.L."/>
            <person name="Barry K."/>
            <person name="Choi C."/>
            <person name="Clum A."/>
            <person name="Coughlan A.Y."/>
            <person name="Deshpande S."/>
            <person name="Douglass A.P."/>
            <person name="Hanson S.J."/>
            <person name="Klenk H.-P."/>
            <person name="Labutti K."/>
            <person name="Lapidus A."/>
            <person name="Lindquist E."/>
            <person name="Lipzen A."/>
            <person name="Meier-Kolthoff J.P."/>
            <person name="Ohm R.A."/>
            <person name="Otillar R.P."/>
            <person name="Pangilinan J."/>
            <person name="Peng Y."/>
            <person name="Rokas A."/>
            <person name="Rosa C.A."/>
            <person name="Scheuner C."/>
            <person name="Sibirny A.A."/>
            <person name="Slot J.C."/>
            <person name="Stielow J.B."/>
            <person name="Sun H."/>
            <person name="Kurtzman C.P."/>
            <person name="Blackwell M."/>
            <person name="Grigoriev I.V."/>
            <person name="Jeffries T.W."/>
        </authorList>
    </citation>
    <scope>NUCLEOTIDE SEQUENCE [LARGE SCALE GENOMIC DNA]</scope>
    <source>
        <strain evidence="3">DSM 1968</strain>
    </source>
</reference>
<sequence>MSNTNTRFRPLRFNNNRKTSRSHKGSPVSLDYFDEAINQEEHGDRWLLTDLAKALRFYQKSFEYYTILNSRPSTQNANEQNSYYNASRLLYNVYTEFVKPNCINYQKDLKDIQLMLSSDNSVLKPSLKYVLLYHENAIQKLNKAGDAIIIGDALPWDLIYNTCLIYNELIEEFEFDELNYNTNSEKFTEMLDYITKSIELVVHLLNYQMNELSVFLNNINNNQGDIDITEDNNNQNNIAADEFISQDTITLETTLETINLGYLFIINSYDNILNLLLNPVNKAGIFDTKSILLKIDQFTHFNDLKFSEINNYYNRLNNNNNNNNNDDDDDNGSQLTEKLEDDQINEVLINKSVLSSIQILLKYINLNNDYYFDRNLIEGIISTWKNDILDNEKFKTNSDRYSIFSDLLMNYILPFQLEEDKLEALQLINLNYKINQDIYYQSYLKLNKLNVNRLKFDDFKLKFNLLIKILDINLIRSDNEISKLLLTKKHNLTKHENENENDEVTLNNVKIFLKNNLNLITNYKNCNQLRQIKIFEYKLQKIKLQTLVRSCLLSSSANMSTKTSLDVQVHHTIFGDSVEIDAFYLSVIAEELQRLYENDINYLTFRK</sequence>
<dbReference type="AlphaFoldDB" id="A0A1D2VFB0"/>
<proteinExistence type="predicted"/>
<keyword evidence="3" id="KW-1185">Reference proteome</keyword>
<evidence type="ECO:0000256" key="1">
    <source>
        <dbReference type="SAM" id="MobiDB-lite"/>
    </source>
</evidence>
<evidence type="ECO:0000313" key="2">
    <source>
        <dbReference type="EMBL" id="ODV60368.1"/>
    </source>
</evidence>
<protein>
    <submittedName>
        <fullName evidence="2">Uncharacterized protein</fullName>
    </submittedName>
</protein>
<name>A0A1D2VFB0_9ASCO</name>